<name>A0A6J6FB22_9ZZZZ</name>
<dbReference type="GO" id="GO:0015648">
    <property type="term" value="F:lipid-linked peptidoglycan transporter activity"/>
    <property type="evidence" value="ECO:0007669"/>
    <property type="project" value="TreeGrafter"/>
</dbReference>
<dbReference type="InterPro" id="IPR051050">
    <property type="entry name" value="Lipid_II_flippase_MurJ/MviN"/>
</dbReference>
<feature type="transmembrane region" description="Helical" evidence="8">
    <location>
        <begin position="9"/>
        <end position="33"/>
    </location>
</feature>
<dbReference type="InterPro" id="IPR004268">
    <property type="entry name" value="MurJ"/>
</dbReference>
<evidence type="ECO:0000256" key="5">
    <source>
        <dbReference type="ARBA" id="ARBA00022984"/>
    </source>
</evidence>
<feature type="transmembrane region" description="Helical" evidence="8">
    <location>
        <begin position="83"/>
        <end position="110"/>
    </location>
</feature>
<feature type="transmembrane region" description="Helical" evidence="8">
    <location>
        <begin position="360"/>
        <end position="384"/>
    </location>
</feature>
<keyword evidence="3 8" id="KW-0812">Transmembrane</keyword>
<dbReference type="GO" id="GO:0008360">
    <property type="term" value="P:regulation of cell shape"/>
    <property type="evidence" value="ECO:0007669"/>
    <property type="project" value="UniProtKB-KW"/>
</dbReference>
<feature type="transmembrane region" description="Helical" evidence="8">
    <location>
        <begin position="499"/>
        <end position="520"/>
    </location>
</feature>
<proteinExistence type="predicted"/>
<dbReference type="AlphaFoldDB" id="A0A6J6FB22"/>
<evidence type="ECO:0000256" key="8">
    <source>
        <dbReference type="SAM" id="Phobius"/>
    </source>
</evidence>
<evidence type="ECO:0000313" key="9">
    <source>
        <dbReference type="EMBL" id="CAB4586081.1"/>
    </source>
</evidence>
<accession>A0A6J6FB22</accession>
<dbReference type="GO" id="GO:0009252">
    <property type="term" value="P:peptidoglycan biosynthetic process"/>
    <property type="evidence" value="ECO:0007669"/>
    <property type="project" value="UniProtKB-KW"/>
</dbReference>
<feature type="transmembrane region" description="Helical" evidence="8">
    <location>
        <begin position="396"/>
        <end position="417"/>
    </location>
</feature>
<keyword evidence="6 8" id="KW-1133">Transmembrane helix</keyword>
<dbReference type="GO" id="GO:0034204">
    <property type="term" value="P:lipid translocation"/>
    <property type="evidence" value="ECO:0007669"/>
    <property type="project" value="TreeGrafter"/>
</dbReference>
<dbReference type="PRINTS" id="PR01806">
    <property type="entry name" value="VIRFACTRMVIN"/>
</dbReference>
<reference evidence="9" key="1">
    <citation type="submission" date="2020-05" db="EMBL/GenBank/DDBJ databases">
        <authorList>
            <person name="Chiriac C."/>
            <person name="Salcher M."/>
            <person name="Ghai R."/>
            <person name="Kavagutti S V."/>
        </authorList>
    </citation>
    <scope>NUCLEOTIDE SEQUENCE</scope>
</reference>
<dbReference type="PANTHER" id="PTHR47019">
    <property type="entry name" value="LIPID II FLIPPASE MURJ"/>
    <property type="match status" value="1"/>
</dbReference>
<keyword evidence="7 8" id="KW-0472">Membrane</keyword>
<organism evidence="9">
    <name type="scientific">freshwater metagenome</name>
    <dbReference type="NCBI Taxonomy" id="449393"/>
    <lineage>
        <taxon>unclassified sequences</taxon>
        <taxon>metagenomes</taxon>
        <taxon>ecological metagenomes</taxon>
    </lineage>
</organism>
<protein>
    <submittedName>
        <fullName evidence="9">Unannotated protein</fullName>
    </submittedName>
</protein>
<keyword evidence="2" id="KW-1003">Cell membrane</keyword>
<dbReference type="GO" id="GO:0005886">
    <property type="term" value="C:plasma membrane"/>
    <property type="evidence" value="ECO:0007669"/>
    <property type="project" value="UniProtKB-SubCell"/>
</dbReference>
<evidence type="ECO:0000256" key="1">
    <source>
        <dbReference type="ARBA" id="ARBA00004651"/>
    </source>
</evidence>
<feature type="transmembrane region" description="Helical" evidence="8">
    <location>
        <begin position="287"/>
        <end position="309"/>
    </location>
</feature>
<feature type="transmembrane region" description="Helical" evidence="8">
    <location>
        <begin position="459"/>
        <end position="479"/>
    </location>
</feature>
<feature type="transmembrane region" description="Helical" evidence="8">
    <location>
        <begin position="53"/>
        <end position="71"/>
    </location>
</feature>
<dbReference type="PANTHER" id="PTHR47019:SF1">
    <property type="entry name" value="LIPID II FLIPPASE MURJ"/>
    <property type="match status" value="1"/>
</dbReference>
<evidence type="ECO:0000256" key="4">
    <source>
        <dbReference type="ARBA" id="ARBA00022960"/>
    </source>
</evidence>
<keyword evidence="5" id="KW-0573">Peptidoglycan synthesis</keyword>
<evidence type="ECO:0000256" key="3">
    <source>
        <dbReference type="ARBA" id="ARBA00022692"/>
    </source>
</evidence>
<comment type="subcellular location">
    <subcellularLocation>
        <location evidence="1">Cell membrane</location>
        <topology evidence="1">Multi-pass membrane protein</topology>
    </subcellularLocation>
</comment>
<dbReference type="Pfam" id="PF03023">
    <property type="entry name" value="MurJ"/>
    <property type="match status" value="1"/>
</dbReference>
<sequence>MASIGRSSALLASGTVVSRILGFISAVVLARTLGLVGSGADAFALANQLPNNIYAIVAGGVLSAVLVPHIIKSHLNPDGGAAYINKLLTLGIVIFGLIALLATLAAPLLVSLYAQQSSGANGAGFDSVTVRLAVAFAWWCLPQVFFYAVYSLLGEVLNARGLFGPFTWAPALNNIVAIAGMLWLGTLFTGSVTTAGDWDSLEISVLAGSATVGVAAQSLILFGFLRRAGIRFRLDFGFRGVGLRDTSKVAAWTFGMIIVTQIAGVVQSNVASLATATGDPGLAVLRFGWLVFMLPHSVVTVSLVTAYFTRMSTAVRDDNWVGLSRDIRESLARIGFFMVLASAGLWVTSAHIAAVFSSNAAAGLGVVVSLFALALVPFGVVFVLQRVFYALGDTKTPFYIQIAQAVVFCVGAVITAIGPTSQIAFGLALSLSVSTWVHALVMGLVLNKRLGKLFDVTEISSLGKFVLALVPTVLLGWLTSEFINDVFSVSITSSLTTHLVAAAVVGVVMIGSYVGSLLLLRDATTRSLLAPLRRGDGDRT</sequence>
<feature type="transmembrane region" description="Helical" evidence="8">
    <location>
        <begin position="330"/>
        <end position="354"/>
    </location>
</feature>
<keyword evidence="4" id="KW-0133">Cell shape</keyword>
<feature type="transmembrane region" description="Helical" evidence="8">
    <location>
        <begin position="130"/>
        <end position="150"/>
    </location>
</feature>
<feature type="transmembrane region" description="Helical" evidence="8">
    <location>
        <begin position="249"/>
        <end position="267"/>
    </location>
</feature>
<evidence type="ECO:0000256" key="2">
    <source>
        <dbReference type="ARBA" id="ARBA00022475"/>
    </source>
</evidence>
<evidence type="ECO:0000256" key="7">
    <source>
        <dbReference type="ARBA" id="ARBA00023136"/>
    </source>
</evidence>
<dbReference type="EMBL" id="CAEZUE010000016">
    <property type="protein sequence ID" value="CAB4586081.1"/>
    <property type="molecule type" value="Genomic_DNA"/>
</dbReference>
<gene>
    <name evidence="9" type="ORF">UFOPK1788_00232</name>
</gene>
<feature type="transmembrane region" description="Helical" evidence="8">
    <location>
        <begin position="423"/>
        <end position="447"/>
    </location>
</feature>
<feature type="transmembrane region" description="Helical" evidence="8">
    <location>
        <begin position="203"/>
        <end position="225"/>
    </location>
</feature>
<evidence type="ECO:0000256" key="6">
    <source>
        <dbReference type="ARBA" id="ARBA00022989"/>
    </source>
</evidence>
<feature type="transmembrane region" description="Helical" evidence="8">
    <location>
        <begin position="162"/>
        <end position="183"/>
    </location>
</feature>